<accession>A0A840ZKV0</accession>
<dbReference type="Proteomes" id="UP000583454">
    <property type="component" value="Unassembled WGS sequence"/>
</dbReference>
<comment type="caution">
    <text evidence="3">The sequence shown here is derived from an EMBL/GenBank/DDBJ whole genome shotgun (WGS) entry which is preliminary data.</text>
</comment>
<name>A0A840ZKV0_9HYPH</name>
<dbReference type="InterPro" id="IPR036397">
    <property type="entry name" value="RNaseH_sf"/>
</dbReference>
<dbReference type="PROSITE" id="PS50879">
    <property type="entry name" value="RNASE_H_1"/>
    <property type="match status" value="1"/>
</dbReference>
<dbReference type="GO" id="GO:0004523">
    <property type="term" value="F:RNA-DNA hybrid ribonuclease activity"/>
    <property type="evidence" value="ECO:0007669"/>
    <property type="project" value="InterPro"/>
</dbReference>
<proteinExistence type="predicted"/>
<dbReference type="AlphaFoldDB" id="A0A840ZKV0"/>
<feature type="region of interest" description="Disordered" evidence="1">
    <location>
        <begin position="81"/>
        <end position="100"/>
    </location>
</feature>
<sequence>MELSAAIAGFNTLRPGALVTMIGDSQYVIKAFTEWLPGWKAKGWEASNKKPVLNVEPWQALELAVARHLSVTWQWVRGHRCHRRQRSSSPSDRPSWAFRP</sequence>
<feature type="domain" description="RNase H type-1" evidence="2">
    <location>
        <begin position="1"/>
        <end position="100"/>
    </location>
</feature>
<dbReference type="GO" id="GO:0003676">
    <property type="term" value="F:nucleic acid binding"/>
    <property type="evidence" value="ECO:0007669"/>
    <property type="project" value="InterPro"/>
</dbReference>
<dbReference type="SUPFAM" id="SSF53098">
    <property type="entry name" value="Ribonuclease H-like"/>
    <property type="match status" value="1"/>
</dbReference>
<gene>
    <name evidence="3" type="ORF">HNR00_002490</name>
</gene>
<protein>
    <submittedName>
        <fullName evidence="3">Ribonuclease HI</fullName>
    </submittedName>
</protein>
<evidence type="ECO:0000313" key="3">
    <source>
        <dbReference type="EMBL" id="MBB5757774.1"/>
    </source>
</evidence>
<evidence type="ECO:0000256" key="1">
    <source>
        <dbReference type="SAM" id="MobiDB-lite"/>
    </source>
</evidence>
<dbReference type="InterPro" id="IPR002156">
    <property type="entry name" value="RNaseH_domain"/>
</dbReference>
<dbReference type="InterPro" id="IPR012337">
    <property type="entry name" value="RNaseH-like_sf"/>
</dbReference>
<dbReference type="Pfam" id="PF00075">
    <property type="entry name" value="RNase_H"/>
    <property type="match status" value="1"/>
</dbReference>
<dbReference type="EMBL" id="JACHOP010000009">
    <property type="protein sequence ID" value="MBB5757774.1"/>
    <property type="molecule type" value="Genomic_DNA"/>
</dbReference>
<organism evidence="3 4">
    <name type="scientific">Methylorubrum rhodinum</name>
    <dbReference type="NCBI Taxonomy" id="29428"/>
    <lineage>
        <taxon>Bacteria</taxon>
        <taxon>Pseudomonadati</taxon>
        <taxon>Pseudomonadota</taxon>
        <taxon>Alphaproteobacteria</taxon>
        <taxon>Hyphomicrobiales</taxon>
        <taxon>Methylobacteriaceae</taxon>
        <taxon>Methylorubrum</taxon>
    </lineage>
</organism>
<keyword evidence="4" id="KW-1185">Reference proteome</keyword>
<dbReference type="Gene3D" id="3.30.420.10">
    <property type="entry name" value="Ribonuclease H-like superfamily/Ribonuclease H"/>
    <property type="match status" value="1"/>
</dbReference>
<evidence type="ECO:0000259" key="2">
    <source>
        <dbReference type="PROSITE" id="PS50879"/>
    </source>
</evidence>
<reference evidence="3 4" key="1">
    <citation type="submission" date="2020-08" db="EMBL/GenBank/DDBJ databases">
        <title>Genomic Encyclopedia of Type Strains, Phase IV (KMG-IV): sequencing the most valuable type-strain genomes for metagenomic binning, comparative biology and taxonomic classification.</title>
        <authorList>
            <person name="Goeker M."/>
        </authorList>
    </citation>
    <scope>NUCLEOTIDE SEQUENCE [LARGE SCALE GENOMIC DNA]</scope>
    <source>
        <strain evidence="3 4">DSM 2163</strain>
    </source>
</reference>
<evidence type="ECO:0000313" key="4">
    <source>
        <dbReference type="Proteomes" id="UP000583454"/>
    </source>
</evidence>
<feature type="compositionally biased region" description="Low complexity" evidence="1">
    <location>
        <begin position="87"/>
        <end position="100"/>
    </location>
</feature>